<keyword evidence="3" id="KW-0808">Transferase</keyword>
<dbReference type="InterPro" id="IPR050194">
    <property type="entry name" value="Glycosyltransferase_grp1"/>
</dbReference>
<protein>
    <submittedName>
        <fullName evidence="3">Glycosyltransferase</fullName>
        <ecNumber evidence="3">2.4.-.-</ecNumber>
    </submittedName>
</protein>
<dbReference type="EC" id="2.4.-.-" evidence="3"/>
<dbReference type="EMBL" id="JAFIRR010000128">
    <property type="protein sequence ID" value="MCO6418404.1"/>
    <property type="molecule type" value="Genomic_DNA"/>
</dbReference>
<evidence type="ECO:0000256" key="1">
    <source>
        <dbReference type="SAM" id="MobiDB-lite"/>
    </source>
</evidence>
<dbReference type="RefSeq" id="WP_252955034.1">
    <property type="nucleotide sequence ID" value="NZ_JAFIRR010000128.1"/>
</dbReference>
<dbReference type="Gene3D" id="3.40.50.2000">
    <property type="entry name" value="Glycogen Phosphorylase B"/>
    <property type="match status" value="2"/>
</dbReference>
<gene>
    <name evidence="3" type="ORF">JYK14_19870</name>
</gene>
<keyword evidence="3" id="KW-0328">Glycosyltransferase</keyword>
<dbReference type="Proteomes" id="UP001523392">
    <property type="component" value="Unassembled WGS sequence"/>
</dbReference>
<feature type="region of interest" description="Disordered" evidence="1">
    <location>
        <begin position="358"/>
        <end position="383"/>
    </location>
</feature>
<evidence type="ECO:0000259" key="2">
    <source>
        <dbReference type="Pfam" id="PF00534"/>
    </source>
</evidence>
<dbReference type="PANTHER" id="PTHR45947:SF3">
    <property type="entry name" value="SULFOQUINOVOSYL TRANSFERASE SQD2"/>
    <property type="match status" value="1"/>
</dbReference>
<accession>A0ABT1D902</accession>
<evidence type="ECO:0000313" key="4">
    <source>
        <dbReference type="Proteomes" id="UP001523392"/>
    </source>
</evidence>
<feature type="domain" description="Glycosyl transferase family 1" evidence="2">
    <location>
        <begin position="200"/>
        <end position="323"/>
    </location>
</feature>
<reference evidence="3 4" key="1">
    <citation type="submission" date="2021-12" db="EMBL/GenBank/DDBJ databases">
        <title>Siccirubricoccus leaddurans sp. nov., a high concentration Zn2+ tolerance bacterium.</title>
        <authorList>
            <person name="Cao Y."/>
        </authorList>
    </citation>
    <scope>NUCLEOTIDE SEQUENCE [LARGE SCALE GENOMIC DNA]</scope>
    <source>
        <strain evidence="3 4">KC 17139</strain>
    </source>
</reference>
<feature type="compositionally biased region" description="Low complexity" evidence="1">
    <location>
        <begin position="369"/>
        <end position="383"/>
    </location>
</feature>
<dbReference type="Pfam" id="PF00534">
    <property type="entry name" value="Glycos_transf_1"/>
    <property type="match status" value="1"/>
</dbReference>
<dbReference type="PANTHER" id="PTHR45947">
    <property type="entry name" value="SULFOQUINOVOSYL TRANSFERASE SQD2"/>
    <property type="match status" value="1"/>
</dbReference>
<dbReference type="GO" id="GO:0016757">
    <property type="term" value="F:glycosyltransferase activity"/>
    <property type="evidence" value="ECO:0007669"/>
    <property type="project" value="UniProtKB-KW"/>
</dbReference>
<comment type="caution">
    <text evidence="3">The sequence shown here is derived from an EMBL/GenBank/DDBJ whole genome shotgun (WGS) entry which is preliminary data.</text>
</comment>
<evidence type="ECO:0000313" key="3">
    <source>
        <dbReference type="EMBL" id="MCO6418404.1"/>
    </source>
</evidence>
<name>A0ABT1D902_9PROT</name>
<organism evidence="3 4">
    <name type="scientific">Siccirubricoccus soli</name>
    <dbReference type="NCBI Taxonomy" id="2899147"/>
    <lineage>
        <taxon>Bacteria</taxon>
        <taxon>Pseudomonadati</taxon>
        <taxon>Pseudomonadota</taxon>
        <taxon>Alphaproteobacteria</taxon>
        <taxon>Acetobacterales</taxon>
        <taxon>Roseomonadaceae</taxon>
        <taxon>Siccirubricoccus</taxon>
    </lineage>
</organism>
<keyword evidence="4" id="KW-1185">Reference proteome</keyword>
<dbReference type="SUPFAM" id="SSF53756">
    <property type="entry name" value="UDP-Glycosyltransferase/glycogen phosphorylase"/>
    <property type="match status" value="1"/>
</dbReference>
<dbReference type="InterPro" id="IPR001296">
    <property type="entry name" value="Glyco_trans_1"/>
</dbReference>
<proteinExistence type="predicted"/>
<sequence length="383" mass="42340">MKLAIIHDSIGQYGGAEKVLEEMHAAFPDAPVFLPLWNEKGLPPHFRHWDVHTSWLDRMPGARRLQRAIFPLHPIAMHGFDLSEFDVVLSSSFNFAHNVVVGPEATHICYCHSPGRFLWDFHGYAERERMGRFTRGAVTAMLPLLRTMDAVAAMRVDHWIATSRLVQQRIGKYYRRDSQILPPPIRVADFRMGKGPGEHFLLLMRLVGWKRADIAIEACNRLKLPLVVAGDGRDTARLRAMAGPTIRFVGRVDGEEKAALYARSTALILPAVEDFGITPLESMAAGRPVIALGAGGALDTVRPGVTGEFFPEQNAESLIDTLTAFRPQHYDSEVIRAHAETFDAVAFRAQLKEIVAAHAPAGPRPPRPAARLPPAELAARPAG</sequence>